<proteinExistence type="predicted"/>
<dbReference type="HOGENOM" id="CLU_045116_0_0_5"/>
<dbReference type="OrthoDB" id="7734559at2"/>
<accession>A0A0A0HMQ0</accession>
<feature type="region of interest" description="Disordered" evidence="1">
    <location>
        <begin position="1"/>
        <end position="21"/>
    </location>
</feature>
<evidence type="ECO:0000256" key="1">
    <source>
        <dbReference type="SAM" id="MobiDB-lite"/>
    </source>
</evidence>
<reference evidence="2 3" key="1">
    <citation type="submission" date="2013-01" db="EMBL/GenBank/DDBJ databases">
        <authorList>
            <person name="Fiebig A."/>
            <person name="Goeker M."/>
            <person name="Klenk H.-P.P."/>
        </authorList>
    </citation>
    <scope>NUCLEOTIDE SEQUENCE [LARGE SCALE GENOMIC DNA]</scope>
    <source>
        <strain evidence="2 3">DSM 17069</strain>
    </source>
</reference>
<name>A0A0A0HMQ0_9RHOB</name>
<sequence>MPFEPLATPEPTDPAVRKRPAQATRLWPDLLGLLRRKPETDLDSLSKRILLPSLPVTDEEMARAMHQDRGQKLARQEMWAELAQVIEYTDAARLRTPGGENATTLLAVGARADVVAAAEDALHDGAEPDPSGIDALEEMQAEYPDSYPCALIVALAHIDIGWAWRATATDRTRAAHELRFLEHFKRAEDILAPFDGVDLDAPSLAAAQCALLAARQQPRMRVADDYERLIDLDPDSPRHMRALGEALLPARYGSYDMLDLEARRTAARTGEIWGAGAYAWVYFDALALDPGAITRLDSEFFVDGLRDIVFRRRDQHVINQLSAFCGIVMAPKTGKDRLSSSLDAARRRIHDCLDWLLENHLQELHPLIWSQTLLSPGLTPSLPSRRALVAKGRQTALRVIAQRFAEDISDGSSIAFSSSGMYRLPAL</sequence>
<dbReference type="PATRIC" id="fig|1288298.3.peg.1958"/>
<gene>
    <name evidence="2" type="ORF">rosmuc_01941</name>
</gene>
<dbReference type="AlphaFoldDB" id="A0A0A0HMQ0"/>
<protein>
    <submittedName>
        <fullName evidence="2">Uncharacterized protein</fullName>
    </submittedName>
</protein>
<dbReference type="eggNOG" id="ENOG502Z8KV">
    <property type="taxonomic scope" value="Bacteria"/>
</dbReference>
<comment type="caution">
    <text evidence="2">The sequence shown here is derived from an EMBL/GenBank/DDBJ whole genome shotgun (WGS) entry which is preliminary data.</text>
</comment>
<dbReference type="STRING" id="215743.ROSMUCSMR3_01186"/>
<dbReference type="Proteomes" id="UP000030021">
    <property type="component" value="Unassembled WGS sequence"/>
</dbReference>
<evidence type="ECO:0000313" key="2">
    <source>
        <dbReference type="EMBL" id="KGM88246.1"/>
    </source>
</evidence>
<dbReference type="EMBL" id="AONH01000010">
    <property type="protein sequence ID" value="KGM88246.1"/>
    <property type="molecule type" value="Genomic_DNA"/>
</dbReference>
<evidence type="ECO:0000313" key="3">
    <source>
        <dbReference type="Proteomes" id="UP000030021"/>
    </source>
</evidence>
<organism evidence="2 3">
    <name type="scientific">Roseovarius mucosus DSM 17069</name>
    <dbReference type="NCBI Taxonomy" id="1288298"/>
    <lineage>
        <taxon>Bacteria</taxon>
        <taxon>Pseudomonadati</taxon>
        <taxon>Pseudomonadota</taxon>
        <taxon>Alphaproteobacteria</taxon>
        <taxon>Rhodobacterales</taxon>
        <taxon>Roseobacteraceae</taxon>
        <taxon>Roseovarius</taxon>
    </lineage>
</organism>
<dbReference type="RefSeq" id="WP_037272671.1">
    <property type="nucleotide sequence ID" value="NZ_KN293979.1"/>
</dbReference>